<dbReference type="PANTHER" id="PTHR39646:SF1">
    <property type="entry name" value="DNA-DIRECTED RNA POLYMERASE SUBUNIT RPO4"/>
    <property type="match status" value="1"/>
</dbReference>
<dbReference type="InterPro" id="IPR005574">
    <property type="entry name" value="Rpb4/RPC9"/>
</dbReference>
<comment type="subcellular location">
    <subcellularLocation>
        <location evidence="1">Cytoplasm</location>
    </subcellularLocation>
</comment>
<dbReference type="EMBL" id="DTCK01000010">
    <property type="protein sequence ID" value="HGQ35384.1"/>
    <property type="molecule type" value="Genomic_DNA"/>
</dbReference>
<dbReference type="GO" id="GO:0005737">
    <property type="term" value="C:cytoplasm"/>
    <property type="evidence" value="ECO:0007669"/>
    <property type="project" value="UniProtKB-SubCell"/>
</dbReference>
<dbReference type="GO" id="GO:0003899">
    <property type="term" value="F:DNA-directed RNA polymerase activity"/>
    <property type="evidence" value="ECO:0007669"/>
    <property type="project" value="UniProtKB-UniRule"/>
</dbReference>
<accession>A0A7C4JJJ1</accession>
<keyword evidence="1" id="KW-0804">Transcription</keyword>
<dbReference type="InterPro" id="IPR010997">
    <property type="entry name" value="HRDC-like_sf"/>
</dbReference>
<evidence type="ECO:0000313" key="2">
    <source>
        <dbReference type="EMBL" id="HGQ35384.1"/>
    </source>
</evidence>
<dbReference type="EMBL" id="DTBD01000039">
    <property type="protein sequence ID" value="HGQ64516.1"/>
    <property type="molecule type" value="Genomic_DNA"/>
</dbReference>
<evidence type="ECO:0000313" key="3">
    <source>
        <dbReference type="EMBL" id="HGQ64516.1"/>
    </source>
</evidence>
<protein>
    <recommendedName>
        <fullName evidence="1">DNA-directed RNA polymerase subunit Rpo4</fullName>
        <ecNumber evidence="1">2.7.7.6</ecNumber>
    </recommendedName>
    <alternativeName>
        <fullName evidence="1">DNA-directed RNA polymerase subunit F</fullName>
    </alternativeName>
</protein>
<comment type="catalytic activity">
    <reaction evidence="1">
        <text>RNA(n) + a ribonucleoside 5'-triphosphate = RNA(n+1) + diphosphate</text>
        <dbReference type="Rhea" id="RHEA:21248"/>
        <dbReference type="Rhea" id="RHEA-COMP:14527"/>
        <dbReference type="Rhea" id="RHEA-COMP:17342"/>
        <dbReference type="ChEBI" id="CHEBI:33019"/>
        <dbReference type="ChEBI" id="CHEBI:61557"/>
        <dbReference type="ChEBI" id="CHEBI:140395"/>
        <dbReference type="EC" id="2.7.7.6"/>
    </reaction>
</comment>
<organism evidence="3">
    <name type="scientific">Ignisphaera aggregans</name>
    <dbReference type="NCBI Taxonomy" id="334771"/>
    <lineage>
        <taxon>Archaea</taxon>
        <taxon>Thermoproteota</taxon>
        <taxon>Thermoprotei</taxon>
        <taxon>Desulfurococcales</taxon>
        <taxon>Desulfurococcaceae</taxon>
        <taxon>Ignisphaera</taxon>
    </lineage>
</organism>
<dbReference type="InterPro" id="IPR044876">
    <property type="entry name" value="HRDC_dom_sf"/>
</dbReference>
<dbReference type="InterPro" id="IPR010924">
    <property type="entry name" value="Rpo4"/>
</dbReference>
<dbReference type="SUPFAM" id="SSF47819">
    <property type="entry name" value="HRDC-like"/>
    <property type="match status" value="1"/>
</dbReference>
<comment type="caution">
    <text evidence="3">The sequence shown here is derived from an EMBL/GenBank/DDBJ whole genome shotgun (WGS) entry which is preliminary data.</text>
</comment>
<dbReference type="GO" id="GO:0000166">
    <property type="term" value="F:nucleotide binding"/>
    <property type="evidence" value="ECO:0007669"/>
    <property type="project" value="InterPro"/>
</dbReference>
<keyword evidence="1" id="KW-0963">Cytoplasm</keyword>
<dbReference type="EC" id="2.7.7.6" evidence="1"/>
<reference evidence="3" key="1">
    <citation type="journal article" date="2020" name="mSystems">
        <title>Genome- and Community-Level Interaction Insights into Carbon Utilization and Element Cycling Functions of Hydrothermarchaeota in Hydrothermal Sediment.</title>
        <authorList>
            <person name="Zhou Z."/>
            <person name="Liu Y."/>
            <person name="Xu W."/>
            <person name="Pan J."/>
            <person name="Luo Z.H."/>
            <person name="Li M."/>
        </authorList>
    </citation>
    <scope>NUCLEOTIDE SEQUENCE [LARGE SCALE GENOMIC DNA]</scope>
    <source>
        <strain evidence="3">SpSt-637</strain>
        <strain evidence="2">SpSt-667</strain>
    </source>
</reference>
<sequence>MYDFHWWCFLPYQIVDYRDIPNPIAKKILEEYLSKIRSYDISVELAKSALEYLQLLRTLCDPNKSEILMNKLREEFKLRDTTIALIINIVPRTIDELRMLLAFETSVPEEDIQQRILEIVKEYCG</sequence>
<dbReference type="PANTHER" id="PTHR39646">
    <property type="entry name" value="RNA POLYMERASE RPB4"/>
    <property type="match status" value="1"/>
</dbReference>
<keyword evidence="1" id="KW-0548">Nucleotidyltransferase</keyword>
<dbReference type="GO" id="GO:0000428">
    <property type="term" value="C:DNA-directed RNA polymerase complex"/>
    <property type="evidence" value="ECO:0007669"/>
    <property type="project" value="UniProtKB-KW"/>
</dbReference>
<dbReference type="Pfam" id="PF03874">
    <property type="entry name" value="RNA_pol_Rpb4"/>
    <property type="match status" value="1"/>
</dbReference>
<name>A0A7C4JJJ1_9CREN</name>
<evidence type="ECO:0000256" key="1">
    <source>
        <dbReference type="HAMAP-Rule" id="MF_00864"/>
    </source>
</evidence>
<proteinExistence type="inferred from homology"/>
<dbReference type="GO" id="GO:0006352">
    <property type="term" value="P:DNA-templated transcription initiation"/>
    <property type="evidence" value="ECO:0007669"/>
    <property type="project" value="InterPro"/>
</dbReference>
<dbReference type="AlphaFoldDB" id="A0A7C4JJJ1"/>
<gene>
    <name evidence="1" type="primary">rpo4</name>
    <name evidence="1" type="synonym">rpoF</name>
    <name evidence="3" type="ORF">ENU08_04655</name>
    <name evidence="2" type="ORF">ENU41_01725</name>
</gene>
<dbReference type="Gene3D" id="1.10.150.80">
    <property type="entry name" value="HRDC domain"/>
    <property type="match status" value="1"/>
</dbReference>
<keyword evidence="1" id="KW-0808">Transferase</keyword>
<comment type="similarity">
    <text evidence="1">Belongs to the eukaryotic RPB4 RNA polymerase subunit family.</text>
</comment>
<dbReference type="HAMAP" id="MF_00864">
    <property type="entry name" value="RNApol_arch_Rpo4"/>
    <property type="match status" value="1"/>
</dbReference>
<comment type="function">
    <text evidence="1">DNA-dependent RNA polymerase (RNAP) catalyzes the transcription of DNA into RNA using the four ribonucleoside triphosphates as substrates. This subunit is less well bound than the others.</text>
</comment>
<keyword evidence="1" id="KW-0240">DNA-directed RNA polymerase</keyword>
<comment type="subunit">
    <text evidence="1">Part of the RNA polymerase complex. Forms a stalk with Rpo7 that extends from the main structure.</text>
</comment>